<evidence type="ECO:0000256" key="1">
    <source>
        <dbReference type="ARBA" id="ARBA00004651"/>
    </source>
</evidence>
<dbReference type="PANTHER" id="PTHR32309:SF31">
    <property type="entry name" value="CAPSULAR EXOPOLYSACCHARIDE FAMILY"/>
    <property type="match status" value="1"/>
</dbReference>
<evidence type="ECO:0000259" key="7">
    <source>
        <dbReference type="Pfam" id="PF02706"/>
    </source>
</evidence>
<comment type="subcellular location">
    <subcellularLocation>
        <location evidence="1">Cell membrane</location>
        <topology evidence="1">Multi-pass membrane protein</topology>
    </subcellularLocation>
</comment>
<gene>
    <name evidence="8" type="ORF">OL497_30290</name>
</gene>
<evidence type="ECO:0000256" key="4">
    <source>
        <dbReference type="ARBA" id="ARBA00022989"/>
    </source>
</evidence>
<evidence type="ECO:0000256" key="6">
    <source>
        <dbReference type="SAM" id="Phobius"/>
    </source>
</evidence>
<keyword evidence="4 6" id="KW-1133">Transmembrane helix</keyword>
<dbReference type="PANTHER" id="PTHR32309">
    <property type="entry name" value="TYROSINE-PROTEIN KINASE"/>
    <property type="match status" value="1"/>
</dbReference>
<organism evidence="8 9">
    <name type="scientific">Chitinophaga nivalis</name>
    <dbReference type="NCBI Taxonomy" id="2991709"/>
    <lineage>
        <taxon>Bacteria</taxon>
        <taxon>Pseudomonadati</taxon>
        <taxon>Bacteroidota</taxon>
        <taxon>Chitinophagia</taxon>
        <taxon>Chitinophagales</taxon>
        <taxon>Chitinophagaceae</taxon>
        <taxon>Chitinophaga</taxon>
    </lineage>
</organism>
<feature type="domain" description="Polysaccharide chain length determinant N-terminal" evidence="7">
    <location>
        <begin position="30"/>
        <end position="91"/>
    </location>
</feature>
<feature type="transmembrane region" description="Helical" evidence="6">
    <location>
        <begin position="38"/>
        <end position="56"/>
    </location>
</feature>
<dbReference type="InterPro" id="IPR050445">
    <property type="entry name" value="Bact_polysacc_biosynth/exp"/>
</dbReference>
<keyword evidence="2" id="KW-1003">Cell membrane</keyword>
<dbReference type="InterPro" id="IPR003856">
    <property type="entry name" value="LPS_length_determ_N"/>
</dbReference>
<dbReference type="Pfam" id="PF02706">
    <property type="entry name" value="Wzz"/>
    <property type="match status" value="1"/>
</dbReference>
<evidence type="ECO:0000313" key="9">
    <source>
        <dbReference type="Proteomes" id="UP001207742"/>
    </source>
</evidence>
<accession>A0ABT3IW63</accession>
<keyword evidence="3 6" id="KW-0812">Transmembrane</keyword>
<evidence type="ECO:0000256" key="2">
    <source>
        <dbReference type="ARBA" id="ARBA00022475"/>
    </source>
</evidence>
<protein>
    <submittedName>
        <fullName evidence="8">Wzz/FepE/Etk N-terminal domain-containing protein</fullName>
    </submittedName>
</protein>
<feature type="transmembrane region" description="Helical" evidence="6">
    <location>
        <begin position="334"/>
        <end position="355"/>
    </location>
</feature>
<evidence type="ECO:0000256" key="3">
    <source>
        <dbReference type="ARBA" id="ARBA00022692"/>
    </source>
</evidence>
<keyword evidence="5 6" id="KW-0472">Membrane</keyword>
<dbReference type="Proteomes" id="UP001207742">
    <property type="component" value="Unassembled WGS sequence"/>
</dbReference>
<keyword evidence="9" id="KW-1185">Reference proteome</keyword>
<dbReference type="RefSeq" id="WP_264735027.1">
    <property type="nucleotide sequence ID" value="NZ_JAPDNR010000001.1"/>
</dbReference>
<sequence>MEQLGKSSDTATGNEEISIRELILKVQDWLKYLWRKKFWIIGITLIGAAGGLFIALKAKPTYAAELTFVLEDNSSSPLGSYSGLASQLGIDLGGSGESSLFAGDNIMKFLKTRLIIEKALLSPVKYDGKEMTLVESYIAYNDLRTQWSKLSQPFNVTYPVHQDRKTFSLNQDSVLNFIQNKIVKSNLTVDKVDKKLSFISVKVESPVQLFSKYLAEAVVREALDFYSNTKIKRTKANVDRLQLQADSMKSLLDRKTYSTAAIQDLNVNPARQVANVGTELAMRDKMVLQTMYGEIVKNLELSKIAMAREMPVMQIIDTPILPLEKQQLGKLKGIIIGAFLGGFLTTLALLVARIYKEIMN</sequence>
<reference evidence="8 9" key="1">
    <citation type="submission" date="2022-10" db="EMBL/GenBank/DDBJ databases">
        <title>Chitinophaga nivalis PC15 sp. nov., isolated from Pyeongchang county, South Korea.</title>
        <authorList>
            <person name="Trinh H.N."/>
        </authorList>
    </citation>
    <scope>NUCLEOTIDE SEQUENCE [LARGE SCALE GENOMIC DNA]</scope>
    <source>
        <strain evidence="8 9">PC14</strain>
    </source>
</reference>
<evidence type="ECO:0000313" key="8">
    <source>
        <dbReference type="EMBL" id="MCW3488223.1"/>
    </source>
</evidence>
<comment type="caution">
    <text evidence="8">The sequence shown here is derived from an EMBL/GenBank/DDBJ whole genome shotgun (WGS) entry which is preliminary data.</text>
</comment>
<dbReference type="EMBL" id="JAPDNS010000002">
    <property type="protein sequence ID" value="MCW3488223.1"/>
    <property type="molecule type" value="Genomic_DNA"/>
</dbReference>
<evidence type="ECO:0000256" key="5">
    <source>
        <dbReference type="ARBA" id="ARBA00023136"/>
    </source>
</evidence>
<proteinExistence type="predicted"/>
<name>A0ABT3IW63_9BACT</name>